<organism evidence="1 2">
    <name type="scientific">Candidatus Phycorickettsia trachydisci</name>
    <dbReference type="NCBI Taxonomy" id="2115978"/>
    <lineage>
        <taxon>Bacteria</taxon>
        <taxon>Pseudomonadati</taxon>
        <taxon>Pseudomonadota</taxon>
        <taxon>Alphaproteobacteria</taxon>
        <taxon>Rickettsiales</taxon>
        <taxon>Rickettsiaceae</taxon>
        <taxon>Candidatus Phycorickettsia</taxon>
    </lineage>
</organism>
<protein>
    <submittedName>
        <fullName evidence="1">Uncharacterized protein</fullName>
    </submittedName>
</protein>
<sequence length="176" mass="19891">MFENSCSGMDVGQEKIVTTFKNNISLVDNGVSGSGRIYRLNVNKSNELNNKIITLRAESMGTYQEGLILPFPLPNFDLQSYLISASVYYNFELNSEFSTESIKANFDRILKNEGKNYKVILSNASCLISARFYPYRNGSKVLIEAKLFSIKTTNNIINVSQSIFELEQRLKNIVNS</sequence>
<reference evidence="1 2" key="1">
    <citation type="submission" date="2018-03" db="EMBL/GenBank/DDBJ databases">
        <title>A gene transfer event suggests a long-term partnership between eustigmatophyte algae and a novel lineage of endosymbiotic bacteria.</title>
        <authorList>
            <person name="Yurchenko T."/>
            <person name="Sevcikova T."/>
            <person name="Pribyl P."/>
            <person name="El Karkouri K."/>
            <person name="Klimes V."/>
            <person name="Amaral R."/>
            <person name="Zbrankova V."/>
            <person name="Kim E."/>
            <person name="Raoult D."/>
            <person name="Santos L.M.A."/>
            <person name="Elias M."/>
        </authorList>
    </citation>
    <scope>NUCLEOTIDE SEQUENCE [LARGE SCALE GENOMIC DNA]</scope>
    <source>
        <strain evidence="1">CCALA 838</strain>
    </source>
</reference>
<name>A0A2P1P7J9_9RICK</name>
<dbReference type="KEGG" id="ptc:phytr_2850"/>
<evidence type="ECO:0000313" key="2">
    <source>
        <dbReference type="Proteomes" id="UP000241762"/>
    </source>
</evidence>
<evidence type="ECO:0000313" key="1">
    <source>
        <dbReference type="EMBL" id="AVP87241.1"/>
    </source>
</evidence>
<gene>
    <name evidence="1" type="ORF">phytr_2850</name>
</gene>
<dbReference type="OrthoDB" id="6400417at2"/>
<keyword evidence="2" id="KW-1185">Reference proteome</keyword>
<dbReference type="RefSeq" id="WP_106874109.1">
    <property type="nucleotide sequence ID" value="NZ_CP027845.1"/>
</dbReference>
<dbReference type="AlphaFoldDB" id="A0A2P1P7J9"/>
<dbReference type="Proteomes" id="UP000241762">
    <property type="component" value="Chromosome"/>
</dbReference>
<dbReference type="EMBL" id="CP027845">
    <property type="protein sequence ID" value="AVP87241.1"/>
    <property type="molecule type" value="Genomic_DNA"/>
</dbReference>
<proteinExistence type="predicted"/>
<accession>A0A2P1P7J9</accession>